<dbReference type="EMBL" id="JBHLWI010000028">
    <property type="protein sequence ID" value="MFC0263021.1"/>
    <property type="molecule type" value="Genomic_DNA"/>
</dbReference>
<dbReference type="SUPFAM" id="SSF48452">
    <property type="entry name" value="TPR-like"/>
    <property type="match status" value="1"/>
</dbReference>
<organism evidence="2 3">
    <name type="scientific">Fontibacter flavus</name>
    <dbReference type="NCBI Taxonomy" id="654838"/>
    <lineage>
        <taxon>Bacteria</taxon>
        <taxon>Pseudomonadati</taxon>
        <taxon>Bacteroidota</taxon>
        <taxon>Cytophagia</taxon>
        <taxon>Cytophagales</taxon>
        <taxon>Cyclobacteriaceae</taxon>
        <taxon>Fontibacter</taxon>
    </lineage>
</organism>
<evidence type="ECO:0000256" key="1">
    <source>
        <dbReference type="SAM" id="SignalP"/>
    </source>
</evidence>
<dbReference type="InterPro" id="IPR041662">
    <property type="entry name" value="SusD-like_2"/>
</dbReference>
<proteinExistence type="predicted"/>
<gene>
    <name evidence="2" type="ORF">ACFFIP_10040</name>
</gene>
<keyword evidence="3" id="KW-1185">Reference proteome</keyword>
<dbReference type="InterPro" id="IPR024302">
    <property type="entry name" value="SusD-like"/>
</dbReference>
<dbReference type="Pfam" id="PF12771">
    <property type="entry name" value="SusD-like_2"/>
    <property type="match status" value="1"/>
</dbReference>
<name>A0ABV6FT12_9BACT</name>
<dbReference type="RefSeq" id="WP_382387484.1">
    <property type="nucleotide sequence ID" value="NZ_JBHLWI010000028.1"/>
</dbReference>
<protein>
    <submittedName>
        <fullName evidence="2">SusD/RagB family nutrient-binding outer membrane lipoprotein</fullName>
    </submittedName>
</protein>
<keyword evidence="1" id="KW-0732">Signal</keyword>
<sequence>MKRRIYSLFIALSLLVVSACDLDLQEDPNAVTASTADLNLVLNRVQLDFKDFFNATGNNGMRLTRMLNQGSNLYEQAYVPVNFNGIWSNAYSNILNDIKFLEPLAENANFRRHLGMARTMRAYVLMTLVDYFNAVPYSQALDPNEFNPGYDDPAAVYAAALADLTQAKQDFTASSLGSPQDMYYGGTWANWVRLVNSLQLKLHLNRKLVDASGSAAAINALIAENNFIQPGQEFVFKYGTNLTDPDARHPRYAGQYQPGGGGDYQSTWYMYHLTEEKGFDDPRARFYFYRQVTANPTDPDQLRCISEIAPGHYLAGGFPFCLPGDRGYWGRDHLNAEGIPPDGLGRTAWGVYPAGGRFDNNAGAGVAAGAGAGGAGIQPIMLPAYVDFMIAEAIQTMSGVNGDARAYLESGMRKSLAYVRAFAVSTSEAGAINTFQAAAGYTTASNNYVTYVLNEFDAAPAARKMYFIGREYWIALFGNGNESYNLYRRTGQPDGMQPGLLTNFGDFPRSLFYPNNHEVTNNKAQQKASQRERVFWDTNPEGNGWVY</sequence>
<evidence type="ECO:0000313" key="3">
    <source>
        <dbReference type="Proteomes" id="UP001589797"/>
    </source>
</evidence>
<dbReference type="PROSITE" id="PS51257">
    <property type="entry name" value="PROKAR_LIPOPROTEIN"/>
    <property type="match status" value="1"/>
</dbReference>
<dbReference type="Pfam" id="PF12741">
    <property type="entry name" value="SusD-like"/>
    <property type="match status" value="1"/>
</dbReference>
<reference evidence="2 3" key="1">
    <citation type="submission" date="2024-09" db="EMBL/GenBank/DDBJ databases">
        <authorList>
            <person name="Sun Q."/>
            <person name="Mori K."/>
        </authorList>
    </citation>
    <scope>NUCLEOTIDE SEQUENCE [LARGE SCALE GENOMIC DNA]</scope>
    <source>
        <strain evidence="2 3">CCM 7650</strain>
    </source>
</reference>
<dbReference type="Proteomes" id="UP001589797">
    <property type="component" value="Unassembled WGS sequence"/>
</dbReference>
<dbReference type="Gene3D" id="1.25.40.390">
    <property type="match status" value="2"/>
</dbReference>
<comment type="caution">
    <text evidence="2">The sequence shown here is derived from an EMBL/GenBank/DDBJ whole genome shotgun (WGS) entry which is preliminary data.</text>
</comment>
<keyword evidence="2" id="KW-0449">Lipoprotein</keyword>
<dbReference type="InterPro" id="IPR011990">
    <property type="entry name" value="TPR-like_helical_dom_sf"/>
</dbReference>
<feature type="chain" id="PRO_5046987948" evidence="1">
    <location>
        <begin position="20"/>
        <end position="547"/>
    </location>
</feature>
<feature type="signal peptide" evidence="1">
    <location>
        <begin position="1"/>
        <end position="19"/>
    </location>
</feature>
<accession>A0ABV6FT12</accession>
<evidence type="ECO:0000313" key="2">
    <source>
        <dbReference type="EMBL" id="MFC0263021.1"/>
    </source>
</evidence>